<evidence type="ECO:0000256" key="9">
    <source>
        <dbReference type="ARBA" id="ARBA00023212"/>
    </source>
</evidence>
<dbReference type="GO" id="GO:0051457">
    <property type="term" value="P:maintenance of protein location in nucleus"/>
    <property type="evidence" value="ECO:0007669"/>
    <property type="project" value="TreeGrafter"/>
</dbReference>
<dbReference type="GO" id="GO:0005758">
    <property type="term" value="C:mitochondrial intermembrane space"/>
    <property type="evidence" value="ECO:0007669"/>
    <property type="project" value="UniProtKB-SubCell"/>
</dbReference>
<evidence type="ECO:0000313" key="15">
    <source>
        <dbReference type="Proteomes" id="UP000283509"/>
    </source>
</evidence>
<evidence type="ECO:0000256" key="8">
    <source>
        <dbReference type="ARBA" id="ARBA00023128"/>
    </source>
</evidence>
<sequence length="151" mass="17234">MAKSAEDGEEVFAVDDSQDTLELDVLVGHIENIILSDEFVALRESFMHEHCHKFEDTEENKLEYTDIFTQYTKLIEGHIENELSSREKGFNMNAFQELISKSEAIDGEVFDLLLTFTDFLSFKDAMLEAKKSTEDGSARLLDLLQVTRLSS</sequence>
<keyword evidence="8 12" id="KW-0496">Mitochondrion</keyword>
<dbReference type="InterPro" id="IPR023379">
    <property type="entry name" value="BART_dom"/>
</dbReference>
<dbReference type="GO" id="GO:0005929">
    <property type="term" value="C:cilium"/>
    <property type="evidence" value="ECO:0007669"/>
    <property type="project" value="UniProtKB-UniRule"/>
</dbReference>
<evidence type="ECO:0000256" key="7">
    <source>
        <dbReference type="ARBA" id="ARBA00023069"/>
    </source>
</evidence>
<proteinExistence type="inferred from homology"/>
<dbReference type="PANTHER" id="PTHR15487:SF4">
    <property type="entry name" value="ADP-RIBOSYLATION FACTOR-LIKE PROTEIN 2-BINDING PROTEIN"/>
    <property type="match status" value="1"/>
</dbReference>
<dbReference type="PANTHER" id="PTHR15487">
    <property type="entry name" value="ADP-RIBOSYLATION FACTOR-LIKE PROTEIN 2-BINDING PROTEIN"/>
    <property type="match status" value="1"/>
</dbReference>
<reference evidence="14 15" key="1">
    <citation type="submission" date="2018-04" db="EMBL/GenBank/DDBJ databases">
        <authorList>
            <person name="Zhang X."/>
            <person name="Yuan J."/>
            <person name="Li F."/>
            <person name="Xiang J."/>
        </authorList>
    </citation>
    <scope>NUCLEOTIDE SEQUENCE [LARGE SCALE GENOMIC DNA]</scope>
    <source>
        <tissue evidence="14">Muscle</tissue>
    </source>
</reference>
<evidence type="ECO:0000259" key="13">
    <source>
        <dbReference type="Pfam" id="PF11527"/>
    </source>
</evidence>
<evidence type="ECO:0000256" key="2">
    <source>
        <dbReference type="ARBA" id="ARBA00004123"/>
    </source>
</evidence>
<evidence type="ECO:0000256" key="5">
    <source>
        <dbReference type="ARBA" id="ARBA00014849"/>
    </source>
</evidence>
<evidence type="ECO:0000256" key="12">
    <source>
        <dbReference type="RuleBase" id="RU367099"/>
    </source>
</evidence>
<reference evidence="14 15" key="2">
    <citation type="submission" date="2019-01" db="EMBL/GenBank/DDBJ databases">
        <title>The decoding of complex shrimp genome reveals the adaptation for benthos swimmer, frequently molting mechanism and breeding impact on genome.</title>
        <authorList>
            <person name="Sun Y."/>
            <person name="Gao Y."/>
            <person name="Yu Y."/>
        </authorList>
    </citation>
    <scope>NUCLEOTIDE SEQUENCE [LARGE SCALE GENOMIC DNA]</scope>
    <source>
        <tissue evidence="14">Muscle</tissue>
    </source>
</reference>
<evidence type="ECO:0000256" key="4">
    <source>
        <dbReference type="ARBA" id="ARBA00009880"/>
    </source>
</evidence>
<evidence type="ECO:0000256" key="10">
    <source>
        <dbReference type="ARBA" id="ARBA00023242"/>
    </source>
</evidence>
<dbReference type="InterPro" id="IPR042541">
    <property type="entry name" value="BART_sf"/>
</dbReference>
<evidence type="ECO:0000256" key="6">
    <source>
        <dbReference type="ARBA" id="ARBA00022490"/>
    </source>
</evidence>
<dbReference type="Pfam" id="PF11527">
    <property type="entry name" value="ARL2_Bind_BART"/>
    <property type="match status" value="1"/>
</dbReference>
<evidence type="ECO:0000256" key="11">
    <source>
        <dbReference type="ARBA" id="ARBA00023273"/>
    </source>
</evidence>
<protein>
    <recommendedName>
        <fullName evidence="5 12">ADP-ribosylation factor-like protein 2-binding protein</fullName>
        <shortName evidence="12">ARF-like 2-binding protein</shortName>
    </recommendedName>
</protein>
<evidence type="ECO:0000313" key="14">
    <source>
        <dbReference type="EMBL" id="ROT68922.1"/>
    </source>
</evidence>
<evidence type="ECO:0000256" key="3">
    <source>
        <dbReference type="ARBA" id="ARBA00004300"/>
    </source>
</evidence>
<keyword evidence="15" id="KW-1185">Reference proteome</keyword>
<accession>A0A3R7QIX0</accession>
<dbReference type="EMBL" id="QCYY01002621">
    <property type="protein sequence ID" value="ROT68922.1"/>
    <property type="molecule type" value="Genomic_DNA"/>
</dbReference>
<keyword evidence="10 12" id="KW-0539">Nucleus</keyword>
<dbReference type="OrthoDB" id="302784at2759"/>
<comment type="function">
    <text evidence="12">Plays a role as an effector of the ADP-ribosylation factor-like protein 2, ARL2.</text>
</comment>
<dbReference type="AlphaFoldDB" id="A0A3R7QIX0"/>
<comment type="caution">
    <text evidence="14">The sequence shown here is derived from an EMBL/GenBank/DDBJ whole genome shotgun (WGS) entry which is preliminary data.</text>
</comment>
<feature type="domain" description="BART" evidence="13">
    <location>
        <begin position="24"/>
        <end position="134"/>
    </location>
</feature>
<keyword evidence="7 12" id="KW-0969">Cilium</keyword>
<dbReference type="STRING" id="6689.A0A3R7QIX0"/>
<evidence type="ECO:0000256" key="1">
    <source>
        <dbReference type="ARBA" id="ARBA00004120"/>
    </source>
</evidence>
<keyword evidence="6 12" id="KW-0963">Cytoplasm</keyword>
<keyword evidence="9 12" id="KW-0206">Cytoskeleton</keyword>
<dbReference type="Gene3D" id="1.20.1520.10">
    <property type="entry name" value="ADP-ribosylation factor-like 2-binding protein, domain"/>
    <property type="match status" value="1"/>
</dbReference>
<dbReference type="Proteomes" id="UP000283509">
    <property type="component" value="Unassembled WGS sequence"/>
</dbReference>
<comment type="similarity">
    <text evidence="4 12">Belongs to the ARL2BP family.</text>
</comment>
<dbReference type="GO" id="GO:0005813">
    <property type="term" value="C:centrosome"/>
    <property type="evidence" value="ECO:0007669"/>
    <property type="project" value="UniProtKB-SubCell"/>
</dbReference>
<dbReference type="GO" id="GO:0005634">
    <property type="term" value="C:nucleus"/>
    <property type="evidence" value="ECO:0007669"/>
    <property type="project" value="UniProtKB-SubCell"/>
</dbReference>
<comment type="subcellular location">
    <subcellularLocation>
        <location evidence="1 12">Cytoplasm</location>
        <location evidence="1 12">Cytoskeleton</location>
        <location evidence="1 12">Cilium basal body</location>
    </subcellularLocation>
    <subcellularLocation>
        <location evidence="3 12">Cytoplasm</location>
        <location evidence="3 12">Cytoskeleton</location>
        <location evidence="3 12">Microtubule organizing center</location>
        <location evidence="3 12">Centrosome</location>
    </subcellularLocation>
    <subcellularLocation>
        <location evidence="12">Cytoplasm</location>
    </subcellularLocation>
    <subcellularLocation>
        <location evidence="2 12">Nucleus</location>
    </subcellularLocation>
    <subcellularLocation>
        <location evidence="12">Mitochondrion intermembrane space</location>
    </subcellularLocation>
</comment>
<gene>
    <name evidence="14" type="ORF">C7M84_012917</name>
</gene>
<keyword evidence="11 12" id="KW-0966">Cell projection</keyword>
<name>A0A3R7QIX0_PENVA</name>
<dbReference type="InterPro" id="IPR038849">
    <property type="entry name" value="ARL2BP"/>
</dbReference>
<organism evidence="14 15">
    <name type="scientific">Penaeus vannamei</name>
    <name type="common">Whiteleg shrimp</name>
    <name type="synonym">Litopenaeus vannamei</name>
    <dbReference type="NCBI Taxonomy" id="6689"/>
    <lineage>
        <taxon>Eukaryota</taxon>
        <taxon>Metazoa</taxon>
        <taxon>Ecdysozoa</taxon>
        <taxon>Arthropoda</taxon>
        <taxon>Crustacea</taxon>
        <taxon>Multicrustacea</taxon>
        <taxon>Malacostraca</taxon>
        <taxon>Eumalacostraca</taxon>
        <taxon>Eucarida</taxon>
        <taxon>Decapoda</taxon>
        <taxon>Dendrobranchiata</taxon>
        <taxon>Penaeoidea</taxon>
        <taxon>Penaeidae</taxon>
        <taxon>Penaeus</taxon>
    </lineage>
</organism>